<dbReference type="InterPro" id="IPR036249">
    <property type="entry name" value="Thioredoxin-like_sf"/>
</dbReference>
<dbReference type="RefSeq" id="WP_015159804.1">
    <property type="nucleotide sequence ID" value="NC_019697.1"/>
</dbReference>
<keyword evidence="2" id="KW-1185">Reference proteome</keyword>
<accession>K9UG60</accession>
<sequence>MIASNFQRRVTPLNKIDLERIDADNSREYEDFPATFDVLGPMLHSLFQEHWQELGLGHIVNGSVLELEFETAPKACWMYDGYLTVIAPGWHMHLCIGENQGGPERTNSPAIRQARQVSRAALYRQLNDRGKPQSWGIQFWNGDGEKMMTIFLPNPFLGEGEDFLPEHQPDLTKLAVYENLRQIYVLGTMDIPYETNPLTRPYISVCRSSRCNNGRDWQSVYDAIALELKAANLSVDLTAAGCLQVCKMGPIVFYSGDDRDREHTWYTRVTPDVAKEIVTQHLGKNQKITKHLYPQASQG</sequence>
<dbReference type="EMBL" id="CP003600">
    <property type="protein sequence ID" value="AFY93658.1"/>
    <property type="molecule type" value="Genomic_DNA"/>
</dbReference>
<organism evidence="1 2">
    <name type="scientific">Chamaesiphon minutus (strain ATCC 27169 / PCC 6605)</name>
    <dbReference type="NCBI Taxonomy" id="1173020"/>
    <lineage>
        <taxon>Bacteria</taxon>
        <taxon>Bacillati</taxon>
        <taxon>Cyanobacteriota</taxon>
        <taxon>Cyanophyceae</taxon>
        <taxon>Gomontiellales</taxon>
        <taxon>Chamaesiphonaceae</taxon>
        <taxon>Chamaesiphon</taxon>
    </lineage>
</organism>
<dbReference type="Proteomes" id="UP000010366">
    <property type="component" value="Chromosome"/>
</dbReference>
<dbReference type="Pfam" id="PF24724">
    <property type="entry name" value="DUF7676"/>
    <property type="match status" value="1"/>
</dbReference>
<reference evidence="1 2" key="1">
    <citation type="submission" date="2012-05" db="EMBL/GenBank/DDBJ databases">
        <title>Finished chromosome of genome of Chamaesiphon sp. PCC 6605.</title>
        <authorList>
            <consortium name="US DOE Joint Genome Institute"/>
            <person name="Gugger M."/>
            <person name="Coursin T."/>
            <person name="Rippka R."/>
            <person name="Tandeau De Marsac N."/>
            <person name="Huntemann M."/>
            <person name="Wei C.-L."/>
            <person name="Han J."/>
            <person name="Detter J.C."/>
            <person name="Han C."/>
            <person name="Tapia R."/>
            <person name="Chen A."/>
            <person name="Kyrpides N."/>
            <person name="Mavromatis K."/>
            <person name="Markowitz V."/>
            <person name="Szeto E."/>
            <person name="Ivanova N."/>
            <person name="Pagani I."/>
            <person name="Pati A."/>
            <person name="Goodwin L."/>
            <person name="Nordberg H.P."/>
            <person name="Cantor M.N."/>
            <person name="Hua S.X."/>
            <person name="Woyke T."/>
            <person name="Kerfeld C.A."/>
        </authorList>
    </citation>
    <scope>NUCLEOTIDE SEQUENCE [LARGE SCALE GENOMIC DNA]</scope>
    <source>
        <strain evidence="2">ATCC 27169 / PCC 6605</strain>
    </source>
</reference>
<proteinExistence type="predicted"/>
<dbReference type="KEGG" id="cmp:Cha6605_2613"/>
<gene>
    <name evidence="1" type="ORF">Cha6605_2613</name>
</gene>
<dbReference type="STRING" id="1173020.Cha6605_2613"/>
<dbReference type="HOGENOM" id="CLU_958713_0_0_3"/>
<dbReference type="CDD" id="cd02980">
    <property type="entry name" value="TRX_Fd_family"/>
    <property type="match status" value="1"/>
</dbReference>
<dbReference type="SUPFAM" id="SSF52833">
    <property type="entry name" value="Thioredoxin-like"/>
    <property type="match status" value="1"/>
</dbReference>
<dbReference type="PATRIC" id="fig|1173020.3.peg.2982"/>
<name>K9UG60_CHAP6</name>
<dbReference type="InterPro" id="IPR056093">
    <property type="entry name" value="DUF7676"/>
</dbReference>
<protein>
    <submittedName>
        <fullName evidence="1">Ferredoxin</fullName>
    </submittedName>
</protein>
<dbReference type="AlphaFoldDB" id="K9UG60"/>
<evidence type="ECO:0000313" key="1">
    <source>
        <dbReference type="EMBL" id="AFY93658.1"/>
    </source>
</evidence>
<dbReference type="eggNOG" id="COG3411">
    <property type="taxonomic scope" value="Bacteria"/>
</dbReference>
<evidence type="ECO:0000313" key="2">
    <source>
        <dbReference type="Proteomes" id="UP000010366"/>
    </source>
</evidence>
<dbReference type="Gene3D" id="3.40.30.10">
    <property type="entry name" value="Glutaredoxin"/>
    <property type="match status" value="1"/>
</dbReference>
<dbReference type="OrthoDB" id="9800692at2"/>